<evidence type="ECO:0000313" key="2">
    <source>
        <dbReference type="EMBL" id="SEG00947.1"/>
    </source>
</evidence>
<dbReference type="Pfam" id="PF17778">
    <property type="entry name" value="WHD_BLACT"/>
    <property type="match status" value="1"/>
</dbReference>
<reference evidence="2 3" key="1">
    <citation type="submission" date="2016-10" db="EMBL/GenBank/DDBJ databases">
        <authorList>
            <person name="de Groot N.N."/>
        </authorList>
    </citation>
    <scope>NUCLEOTIDE SEQUENCE [LARGE SCALE GENOMIC DNA]</scope>
    <source>
        <strain evidence="2 3">DSM 26915</strain>
    </source>
</reference>
<dbReference type="InterPro" id="IPR041516">
    <property type="entry name" value="LACTB2_WH"/>
</dbReference>
<dbReference type="EMBL" id="FNUZ01000002">
    <property type="protein sequence ID" value="SEG00947.1"/>
    <property type="molecule type" value="Genomic_DNA"/>
</dbReference>
<dbReference type="InterPro" id="IPR036866">
    <property type="entry name" value="RibonucZ/Hydroxyglut_hydro"/>
</dbReference>
<dbReference type="Pfam" id="PF00753">
    <property type="entry name" value="Lactamase_B"/>
    <property type="match status" value="1"/>
</dbReference>
<accession>A0A1H5WPN7</accession>
<protein>
    <submittedName>
        <fullName evidence="2">Glyoxylase, beta-lactamase superfamily II</fullName>
    </submittedName>
</protein>
<gene>
    <name evidence="2" type="ORF">SAMN04488045_1518</name>
</gene>
<dbReference type="AlphaFoldDB" id="A0A1H5WPN7"/>
<feature type="domain" description="Metallo-beta-lactamase" evidence="1">
    <location>
        <begin position="37"/>
        <end position="217"/>
    </location>
</feature>
<dbReference type="SMART" id="SM00849">
    <property type="entry name" value="Lactamase_B"/>
    <property type="match status" value="1"/>
</dbReference>
<organism evidence="2 3">
    <name type="scientific">Thalassococcus halodurans</name>
    <dbReference type="NCBI Taxonomy" id="373675"/>
    <lineage>
        <taxon>Bacteria</taxon>
        <taxon>Pseudomonadati</taxon>
        <taxon>Pseudomonadota</taxon>
        <taxon>Alphaproteobacteria</taxon>
        <taxon>Rhodobacterales</taxon>
        <taxon>Roseobacteraceae</taxon>
        <taxon>Thalassococcus</taxon>
    </lineage>
</organism>
<dbReference type="Proteomes" id="UP000236752">
    <property type="component" value="Unassembled WGS sequence"/>
</dbReference>
<keyword evidence="3" id="KW-1185">Reference proteome</keyword>
<dbReference type="InterPro" id="IPR050662">
    <property type="entry name" value="Sec-metab_biosynth-thioest"/>
</dbReference>
<dbReference type="OrthoDB" id="9788263at2"/>
<dbReference type="PANTHER" id="PTHR23131:SF0">
    <property type="entry name" value="ENDORIBONUCLEASE LACTB2"/>
    <property type="match status" value="1"/>
</dbReference>
<sequence>MKDPDPSFQPVHGQIETLEPGIRRIVAPNPSPMTFRGTNTFVLGEKELAVVDPGPISEPHLDAILQTISNATPLKYILVTHAHLDHSPLAARLSEMTGAPIVAFGDAQAGRSEIMQELAQSQQIGGGEGVDVRFKPDVIVDHDTTLDLDSAQIDILHTPGHFGNHISIGFNRALLSGDLVMGWATTLISPPDGDLTDFRNSCNMLLARDWNSFHPSHGAPLTAPNERLEELLAHRNMRENQILDRLQGAPQTAKSIAAAIYTETPAALLPAAERNVMAHLIDLTRRKVIEHEGNLHVASGFKAI</sequence>
<evidence type="ECO:0000259" key="1">
    <source>
        <dbReference type="SMART" id="SM00849"/>
    </source>
</evidence>
<name>A0A1H5WPN7_9RHOB</name>
<dbReference type="PANTHER" id="PTHR23131">
    <property type="entry name" value="ENDORIBONUCLEASE LACTB2"/>
    <property type="match status" value="1"/>
</dbReference>
<dbReference type="SUPFAM" id="SSF56281">
    <property type="entry name" value="Metallo-hydrolase/oxidoreductase"/>
    <property type="match status" value="1"/>
</dbReference>
<dbReference type="CDD" id="cd16278">
    <property type="entry name" value="metallo-hydrolase-like_MBL-fold"/>
    <property type="match status" value="1"/>
</dbReference>
<dbReference type="Gene3D" id="3.60.15.10">
    <property type="entry name" value="Ribonuclease Z/Hydroxyacylglutathione hydrolase-like"/>
    <property type="match status" value="1"/>
</dbReference>
<dbReference type="InterPro" id="IPR036388">
    <property type="entry name" value="WH-like_DNA-bd_sf"/>
</dbReference>
<proteinExistence type="predicted"/>
<dbReference type="InterPro" id="IPR001279">
    <property type="entry name" value="Metallo-B-lactamas"/>
</dbReference>
<evidence type="ECO:0000313" key="3">
    <source>
        <dbReference type="Proteomes" id="UP000236752"/>
    </source>
</evidence>
<dbReference type="Gene3D" id="1.10.10.10">
    <property type="entry name" value="Winged helix-like DNA-binding domain superfamily/Winged helix DNA-binding domain"/>
    <property type="match status" value="1"/>
</dbReference>
<dbReference type="RefSeq" id="WP_103909847.1">
    <property type="nucleotide sequence ID" value="NZ_FNUZ01000002.1"/>
</dbReference>